<reference evidence="2" key="3">
    <citation type="submission" date="2002-02" db="EMBL/GenBank/DDBJ databases">
        <authorList>
            <person name="Town C.D."/>
            <person name="Kaul S."/>
        </authorList>
    </citation>
    <scope>NUCLEOTIDE SEQUENCE</scope>
</reference>
<dbReference type="AlphaFoldDB" id="Q9SI04"/>
<feature type="region of interest" description="Disordered" evidence="1">
    <location>
        <begin position="1"/>
        <end position="32"/>
    </location>
</feature>
<reference evidence="2" key="2">
    <citation type="submission" date="2000-03" db="EMBL/GenBank/DDBJ databases">
        <authorList>
            <person name="Lin X."/>
            <person name="Kaul S."/>
            <person name="Shea T.P."/>
            <person name="Fujii C.Y."/>
            <person name="Shen M."/>
            <person name="VanAken S.E."/>
            <person name="Barnstead M.E."/>
            <person name="Mason T.M."/>
            <person name="Bowman C.L."/>
            <person name="Ronning C.M."/>
            <person name="Benito M.-I."/>
            <person name="Carrera A.J."/>
            <person name="Creasy T.H."/>
            <person name="Buell C.R."/>
            <person name="Town C.D."/>
            <person name="Nierman W.C."/>
            <person name="Fraser C.M."/>
            <person name="Venter J.C."/>
        </authorList>
    </citation>
    <scope>NUCLEOTIDE SEQUENCE</scope>
</reference>
<evidence type="ECO:0000256" key="1">
    <source>
        <dbReference type="SAM" id="MobiDB-lite"/>
    </source>
</evidence>
<organism evidence="2">
    <name type="scientific">Arabidopsis thaliana</name>
    <name type="common">Mouse-ear cress</name>
    <dbReference type="NCBI Taxonomy" id="3702"/>
    <lineage>
        <taxon>Eukaryota</taxon>
        <taxon>Viridiplantae</taxon>
        <taxon>Streptophyta</taxon>
        <taxon>Embryophyta</taxon>
        <taxon>Tracheophyta</taxon>
        <taxon>Spermatophyta</taxon>
        <taxon>Magnoliopsida</taxon>
        <taxon>eudicotyledons</taxon>
        <taxon>Gunneridae</taxon>
        <taxon>Pentapetalae</taxon>
        <taxon>rosids</taxon>
        <taxon>malvids</taxon>
        <taxon>Brassicales</taxon>
        <taxon>Brassicaceae</taxon>
        <taxon>Camelineae</taxon>
        <taxon>Arabidopsis</taxon>
    </lineage>
</organism>
<protein>
    <submittedName>
        <fullName evidence="2">Uncharacterized protein At2g04600</fullName>
    </submittedName>
</protein>
<dbReference type="PIR" id="C84459">
    <property type="entry name" value="C84459"/>
</dbReference>
<name>Q9SI04_ARATH</name>
<proteinExistence type="predicted"/>
<sequence length="316" mass="36934">MESTKDLEFDQELVAEEELEAEEQLEPEEHFEPENELLAKKEYRKDVILTSLVLIHDHQMGMCLICTLFPLSSFVPMGFLDKVFNEANDSHSNHPFDDPNHGITFRTWTQGIYIKSKSFYVYYKPKKSPNQVGNLMVKRSDENRSSRVIFEAKGAQRTKDLEFDQELVAEEELEAEEQLEPEEHFEPENELLAEKEYRKDVILTSLVLIHDHQMGMCLICTLFPLSSFVPMGFLDKVFNETNDSHSNHPFDDPNHGITFRTWTQGIYIKSKSFYVYYKPKKSPNQVGNLMVKRSDENRSSRVIFEAKGSFLFKFYI</sequence>
<reference key="1">
    <citation type="journal article" date="1999" name="Nature">
        <title>Sequence and analysis of chromosome 2 of the plant Arabidopsis thaliana.</title>
        <authorList>
            <person name="Lin X."/>
            <person name="Kaul S."/>
            <person name="Rounsley S."/>
            <person name="Shea T.P."/>
            <person name="Benito M.I."/>
            <person name="Town C.D."/>
            <person name="Fujii C.Y."/>
            <person name="Mason T."/>
            <person name="Bowman C.L."/>
            <person name="Barnstead M."/>
            <person name="Feldblyum T.V."/>
            <person name="Buell C.R."/>
            <person name="Ketchum K.A."/>
            <person name="Lee J."/>
            <person name="Ronning C.M."/>
            <person name="Koo H.L."/>
            <person name="Moffat K.S."/>
            <person name="Cronin L.A."/>
            <person name="Shen M."/>
            <person name="Pai G."/>
            <person name="Van Aken S."/>
            <person name="Umayam L."/>
            <person name="Tallon L.J."/>
            <person name="Gill J.E."/>
            <person name="Adams M.D."/>
            <person name="Carrera A.J."/>
            <person name="Creasy T.H."/>
            <person name="Goodman H.M."/>
            <person name="Somerville C.R."/>
            <person name="Copenhaver G.P."/>
            <person name="Preuss D."/>
            <person name="Nierman W.C."/>
            <person name="White O."/>
            <person name="Eisen J.A."/>
            <person name="Salzberg S.L."/>
            <person name="Fraser C.M."/>
            <person name="Venter J.C."/>
        </authorList>
    </citation>
    <scope>NUCLEOTIDE SEQUENCE [LARGE SCALE GENOMIC DNA]</scope>
    <source>
        <strain>cv. Columbia</strain>
    </source>
</reference>
<dbReference type="EMBL" id="AC007231">
    <property type="protein sequence ID" value="AAD32754.1"/>
    <property type="molecule type" value="Genomic_DNA"/>
</dbReference>
<accession>Q9SI04</accession>
<evidence type="ECO:0000313" key="2">
    <source>
        <dbReference type="EMBL" id="AAD32754.1"/>
    </source>
</evidence>
<feature type="compositionally biased region" description="Acidic residues" evidence="1">
    <location>
        <begin position="9"/>
        <end position="26"/>
    </location>
</feature>